<dbReference type="SMART" id="SM00835">
    <property type="entry name" value="Cupin_1"/>
    <property type="match status" value="1"/>
</dbReference>
<evidence type="ECO:0000313" key="9">
    <source>
        <dbReference type="Proteomes" id="UP001283341"/>
    </source>
</evidence>
<dbReference type="Pfam" id="PF00190">
    <property type="entry name" value="Cupin_1"/>
    <property type="match status" value="1"/>
</dbReference>
<keyword evidence="4" id="KW-0479">Metal-binding</keyword>
<evidence type="ECO:0000256" key="4">
    <source>
        <dbReference type="ARBA" id="ARBA00022723"/>
    </source>
</evidence>
<dbReference type="PANTHER" id="PTHR31238">
    <property type="entry name" value="GERMIN-LIKE PROTEIN SUBFAMILY 3 MEMBER 3"/>
    <property type="match status" value="1"/>
</dbReference>
<dbReference type="AlphaFoldDB" id="A0AAE0LYR5"/>
<keyword evidence="6" id="KW-0732">Signal</keyword>
<dbReference type="InterPro" id="IPR001929">
    <property type="entry name" value="Germin"/>
</dbReference>
<comment type="similarity">
    <text evidence="2">Belongs to the germin family.</text>
</comment>
<feature type="domain" description="Cupin type-1" evidence="7">
    <location>
        <begin position="46"/>
        <end position="202"/>
    </location>
</feature>
<name>A0AAE0LYR5_9PEZI</name>
<dbReference type="EMBL" id="JAUEDM010000008">
    <property type="protein sequence ID" value="KAK3312662.1"/>
    <property type="molecule type" value="Genomic_DNA"/>
</dbReference>
<reference evidence="8" key="2">
    <citation type="submission" date="2023-06" db="EMBL/GenBank/DDBJ databases">
        <authorList>
            <consortium name="Lawrence Berkeley National Laboratory"/>
            <person name="Haridas S."/>
            <person name="Hensen N."/>
            <person name="Bonometti L."/>
            <person name="Westerberg I."/>
            <person name="Brannstrom I.O."/>
            <person name="Guillou S."/>
            <person name="Cros-Aarteil S."/>
            <person name="Calhoun S."/>
            <person name="Kuo A."/>
            <person name="Mondo S."/>
            <person name="Pangilinan J."/>
            <person name="Riley R."/>
            <person name="Labutti K."/>
            <person name="Andreopoulos B."/>
            <person name="Lipzen A."/>
            <person name="Chen C."/>
            <person name="Yanf M."/>
            <person name="Daum C."/>
            <person name="Ng V."/>
            <person name="Clum A."/>
            <person name="Steindorff A."/>
            <person name="Ohm R."/>
            <person name="Martin F."/>
            <person name="Silar P."/>
            <person name="Natvig D."/>
            <person name="Lalanne C."/>
            <person name="Gautier V."/>
            <person name="Ament-Velasquez S.L."/>
            <person name="Kruys A."/>
            <person name="Hutchinson M.I."/>
            <person name="Powell A.J."/>
            <person name="Barry K."/>
            <person name="Miller A.N."/>
            <person name="Grigoriev I.V."/>
            <person name="Debuchy R."/>
            <person name="Gladieux P."/>
            <person name="Thoren M.H."/>
            <person name="Johannesson H."/>
        </authorList>
    </citation>
    <scope>NUCLEOTIDE SEQUENCE</scope>
    <source>
        <strain evidence="8">CBS 118394</strain>
    </source>
</reference>
<sequence length="226" mass="23800">MFSKALTSSAATVLALSSVVMAAPAPASGLSLTAQLQLADTAVDKYQLLSKDSDFVFDFKTSLFPIATRKNFPALVGSGVSVSIATIDACGIAALHIHPRSAEIFVVLSGHVYTEMVLEGGVVDANGKDRVIKTDLTANMTTIFPQGSLHAQVNTDCTPALIVAAFTSEDPGAALIMPETLALPDDFLSPTFGGAIADKDLKKIRDAIPRGPFFQIEACRKKCNLK</sequence>
<organism evidence="8 9">
    <name type="scientific">Apodospora peruviana</name>
    <dbReference type="NCBI Taxonomy" id="516989"/>
    <lineage>
        <taxon>Eukaryota</taxon>
        <taxon>Fungi</taxon>
        <taxon>Dikarya</taxon>
        <taxon>Ascomycota</taxon>
        <taxon>Pezizomycotina</taxon>
        <taxon>Sordariomycetes</taxon>
        <taxon>Sordariomycetidae</taxon>
        <taxon>Sordariales</taxon>
        <taxon>Lasiosphaeriaceae</taxon>
        <taxon>Apodospora</taxon>
    </lineage>
</organism>
<accession>A0AAE0LYR5</accession>
<dbReference type="Proteomes" id="UP001283341">
    <property type="component" value="Unassembled WGS sequence"/>
</dbReference>
<evidence type="ECO:0000256" key="5">
    <source>
        <dbReference type="ARBA" id="ARBA00023211"/>
    </source>
</evidence>
<feature type="chain" id="PRO_5041906744" evidence="6">
    <location>
        <begin position="23"/>
        <end position="226"/>
    </location>
</feature>
<feature type="signal peptide" evidence="6">
    <location>
        <begin position="1"/>
        <end position="22"/>
    </location>
</feature>
<keyword evidence="3" id="KW-0964">Secreted</keyword>
<evidence type="ECO:0000313" key="8">
    <source>
        <dbReference type="EMBL" id="KAK3312662.1"/>
    </source>
</evidence>
<evidence type="ECO:0000256" key="6">
    <source>
        <dbReference type="SAM" id="SignalP"/>
    </source>
</evidence>
<dbReference type="PROSITE" id="PS00725">
    <property type="entry name" value="GERMIN"/>
    <property type="match status" value="1"/>
</dbReference>
<dbReference type="InterPro" id="IPR014710">
    <property type="entry name" value="RmlC-like_jellyroll"/>
</dbReference>
<gene>
    <name evidence="8" type="ORF">B0H66DRAFT_568616</name>
</gene>
<evidence type="ECO:0000259" key="7">
    <source>
        <dbReference type="SMART" id="SM00835"/>
    </source>
</evidence>
<evidence type="ECO:0000256" key="2">
    <source>
        <dbReference type="ARBA" id="ARBA00007456"/>
    </source>
</evidence>
<keyword evidence="9" id="KW-1185">Reference proteome</keyword>
<dbReference type="InterPro" id="IPR019780">
    <property type="entry name" value="Germin_Mn-BS"/>
</dbReference>
<dbReference type="CDD" id="cd02241">
    <property type="entry name" value="cupin_OxOx"/>
    <property type="match status" value="1"/>
</dbReference>
<comment type="caution">
    <text evidence="8">The sequence shown here is derived from an EMBL/GenBank/DDBJ whole genome shotgun (WGS) entry which is preliminary data.</text>
</comment>
<proteinExistence type="inferred from homology"/>
<dbReference type="SUPFAM" id="SSF51182">
    <property type="entry name" value="RmlC-like cupins"/>
    <property type="match status" value="1"/>
</dbReference>
<evidence type="ECO:0000256" key="1">
    <source>
        <dbReference type="ARBA" id="ARBA00004613"/>
    </source>
</evidence>
<keyword evidence="5" id="KW-0464">Manganese</keyword>
<reference evidence="8" key="1">
    <citation type="journal article" date="2023" name="Mol. Phylogenet. Evol.">
        <title>Genome-scale phylogeny and comparative genomics of the fungal order Sordariales.</title>
        <authorList>
            <person name="Hensen N."/>
            <person name="Bonometti L."/>
            <person name="Westerberg I."/>
            <person name="Brannstrom I.O."/>
            <person name="Guillou S."/>
            <person name="Cros-Aarteil S."/>
            <person name="Calhoun S."/>
            <person name="Haridas S."/>
            <person name="Kuo A."/>
            <person name="Mondo S."/>
            <person name="Pangilinan J."/>
            <person name="Riley R."/>
            <person name="LaButti K."/>
            <person name="Andreopoulos B."/>
            <person name="Lipzen A."/>
            <person name="Chen C."/>
            <person name="Yan M."/>
            <person name="Daum C."/>
            <person name="Ng V."/>
            <person name="Clum A."/>
            <person name="Steindorff A."/>
            <person name="Ohm R.A."/>
            <person name="Martin F."/>
            <person name="Silar P."/>
            <person name="Natvig D.O."/>
            <person name="Lalanne C."/>
            <person name="Gautier V."/>
            <person name="Ament-Velasquez S.L."/>
            <person name="Kruys A."/>
            <person name="Hutchinson M.I."/>
            <person name="Powell A.J."/>
            <person name="Barry K."/>
            <person name="Miller A.N."/>
            <person name="Grigoriev I.V."/>
            <person name="Debuchy R."/>
            <person name="Gladieux P."/>
            <person name="Hiltunen Thoren M."/>
            <person name="Johannesson H."/>
        </authorList>
    </citation>
    <scope>NUCLEOTIDE SEQUENCE</scope>
    <source>
        <strain evidence="8">CBS 118394</strain>
    </source>
</reference>
<protein>
    <submittedName>
        <fullName evidence="8">RmlC-like cupin domain-containing protein</fullName>
    </submittedName>
</protein>
<dbReference type="Gene3D" id="2.60.120.10">
    <property type="entry name" value="Jelly Rolls"/>
    <property type="match status" value="1"/>
</dbReference>
<evidence type="ECO:0000256" key="3">
    <source>
        <dbReference type="ARBA" id="ARBA00022525"/>
    </source>
</evidence>
<dbReference type="GO" id="GO:0030145">
    <property type="term" value="F:manganese ion binding"/>
    <property type="evidence" value="ECO:0007669"/>
    <property type="project" value="InterPro"/>
</dbReference>
<dbReference type="InterPro" id="IPR011051">
    <property type="entry name" value="RmlC_Cupin_sf"/>
</dbReference>
<comment type="subcellular location">
    <subcellularLocation>
        <location evidence="1">Secreted</location>
    </subcellularLocation>
</comment>
<dbReference type="GO" id="GO:0005576">
    <property type="term" value="C:extracellular region"/>
    <property type="evidence" value="ECO:0007669"/>
    <property type="project" value="UniProtKB-SubCell"/>
</dbReference>
<dbReference type="InterPro" id="IPR006045">
    <property type="entry name" value="Cupin_1"/>
</dbReference>